<accession>A0A074LT37</accession>
<dbReference type="AlphaFoldDB" id="A0A074LT37"/>
<dbReference type="PANTHER" id="PTHR33490:SF3">
    <property type="entry name" value="CONSERVED INTEGRAL MEMBRANE PROTEIN"/>
    <property type="match status" value="1"/>
</dbReference>
<gene>
    <name evidence="2" type="ORF">EL26_08295</name>
</gene>
<keyword evidence="3" id="KW-1185">Reference proteome</keyword>
<dbReference type="eggNOG" id="COG1305">
    <property type="taxonomic scope" value="Bacteria"/>
</dbReference>
<organism evidence="2 3">
    <name type="scientific">Tumebacillus flagellatus</name>
    <dbReference type="NCBI Taxonomy" id="1157490"/>
    <lineage>
        <taxon>Bacteria</taxon>
        <taxon>Bacillati</taxon>
        <taxon>Bacillota</taxon>
        <taxon>Bacilli</taxon>
        <taxon>Bacillales</taxon>
        <taxon>Alicyclobacillaceae</taxon>
        <taxon>Tumebacillus</taxon>
    </lineage>
</organism>
<proteinExistence type="predicted"/>
<evidence type="ECO:0000313" key="2">
    <source>
        <dbReference type="EMBL" id="KEO83650.1"/>
    </source>
</evidence>
<evidence type="ECO:0000313" key="3">
    <source>
        <dbReference type="Proteomes" id="UP000027931"/>
    </source>
</evidence>
<sequence>MKLKTTEPMDAFLQSDRYVDFDNAAIQELVRELQSGQSETELVRDIYEFVRDRIAHSWDIQATDVQATASEVLQNGHGICYAKSHLLAALLRAAGIPSGFCYQRLTLFDKPEDGHCVHALNTVYLSEHQKWIRLDARGNKPGVDARFSLDEEKLAFPVRKIYDEVDYETNFAVPPAPITDTLESFRDGNGLEMYLHGLPAAL</sequence>
<comment type="caution">
    <text evidence="2">The sequence shown here is derived from an EMBL/GenBank/DDBJ whole genome shotgun (WGS) entry which is preliminary data.</text>
</comment>
<dbReference type="Proteomes" id="UP000027931">
    <property type="component" value="Unassembled WGS sequence"/>
</dbReference>
<dbReference type="Pfam" id="PF01841">
    <property type="entry name" value="Transglut_core"/>
    <property type="match status" value="1"/>
</dbReference>
<name>A0A074LT37_9BACL</name>
<dbReference type="SMART" id="SM00460">
    <property type="entry name" value="TGc"/>
    <property type="match status" value="1"/>
</dbReference>
<feature type="domain" description="Transglutaminase-like" evidence="1">
    <location>
        <begin position="72"/>
        <end position="138"/>
    </location>
</feature>
<dbReference type="Gene3D" id="3.10.620.30">
    <property type="match status" value="1"/>
</dbReference>
<dbReference type="InterPro" id="IPR038765">
    <property type="entry name" value="Papain-like_cys_pep_sf"/>
</dbReference>
<dbReference type="SUPFAM" id="SSF54001">
    <property type="entry name" value="Cysteine proteinases"/>
    <property type="match status" value="1"/>
</dbReference>
<dbReference type="InterPro" id="IPR002931">
    <property type="entry name" value="Transglutaminase-like"/>
</dbReference>
<reference evidence="2 3" key="1">
    <citation type="journal article" date="2013" name="Int. J. Syst. Evol. Microbiol.">
        <title>Tumebacillus flagellatus sp. nov., an alpha-amylase/pullulanase-producing bacterium isolated from cassava wastewater.</title>
        <authorList>
            <person name="Wang Q."/>
            <person name="Xie N."/>
            <person name="Qin Y."/>
            <person name="Shen N."/>
            <person name="Zhu J."/>
            <person name="Mi H."/>
            <person name="Huang R."/>
        </authorList>
    </citation>
    <scope>NUCLEOTIDE SEQUENCE [LARGE SCALE GENOMIC DNA]</scope>
    <source>
        <strain evidence="2 3">GST4</strain>
    </source>
</reference>
<dbReference type="EMBL" id="JMIR01000009">
    <property type="protein sequence ID" value="KEO83650.1"/>
    <property type="molecule type" value="Genomic_DNA"/>
</dbReference>
<protein>
    <submittedName>
        <fullName evidence="2">Transglutaminase</fullName>
    </submittedName>
</protein>
<evidence type="ECO:0000259" key="1">
    <source>
        <dbReference type="SMART" id="SM00460"/>
    </source>
</evidence>
<dbReference type="PANTHER" id="PTHR33490">
    <property type="entry name" value="BLR5614 PROTEIN-RELATED"/>
    <property type="match status" value="1"/>
</dbReference>
<dbReference type="STRING" id="1157490.EL26_08295"/>